<dbReference type="AlphaFoldDB" id="X1GWZ7"/>
<evidence type="ECO:0000313" key="1">
    <source>
        <dbReference type="EMBL" id="GAH61687.1"/>
    </source>
</evidence>
<name>X1GWZ7_9ZZZZ</name>
<gene>
    <name evidence="1" type="ORF">S03H2_29345</name>
</gene>
<sequence length="79" mass="9120">MILIDGVRYKLWQPTDEVKEFEPMVVEHIKDIFGEDSVYFGRQKIKTRTGMGSIPDGFVVTSNTPRSLLRRKIISGFPF</sequence>
<organism evidence="1">
    <name type="scientific">marine sediment metagenome</name>
    <dbReference type="NCBI Taxonomy" id="412755"/>
    <lineage>
        <taxon>unclassified sequences</taxon>
        <taxon>metagenomes</taxon>
        <taxon>ecological metagenomes</taxon>
    </lineage>
</organism>
<dbReference type="EMBL" id="BARU01017709">
    <property type="protein sequence ID" value="GAH61687.1"/>
    <property type="molecule type" value="Genomic_DNA"/>
</dbReference>
<reference evidence="1" key="1">
    <citation type="journal article" date="2014" name="Front. Microbiol.">
        <title>High frequency of phylogenetically diverse reductive dehalogenase-homologous genes in deep subseafloor sedimentary metagenomes.</title>
        <authorList>
            <person name="Kawai M."/>
            <person name="Futagami T."/>
            <person name="Toyoda A."/>
            <person name="Takaki Y."/>
            <person name="Nishi S."/>
            <person name="Hori S."/>
            <person name="Arai W."/>
            <person name="Tsubouchi T."/>
            <person name="Morono Y."/>
            <person name="Uchiyama I."/>
            <person name="Ito T."/>
            <person name="Fujiyama A."/>
            <person name="Inagaki F."/>
            <person name="Takami H."/>
        </authorList>
    </citation>
    <scope>NUCLEOTIDE SEQUENCE</scope>
    <source>
        <strain evidence="1">Expedition CK06-06</strain>
    </source>
</reference>
<proteinExistence type="predicted"/>
<protein>
    <submittedName>
        <fullName evidence="1">Uncharacterized protein</fullName>
    </submittedName>
</protein>
<accession>X1GWZ7</accession>
<feature type="non-terminal residue" evidence="1">
    <location>
        <position position="79"/>
    </location>
</feature>
<comment type="caution">
    <text evidence="1">The sequence shown here is derived from an EMBL/GenBank/DDBJ whole genome shotgun (WGS) entry which is preliminary data.</text>
</comment>